<evidence type="ECO:0000313" key="2">
    <source>
        <dbReference type="Proteomes" id="UP000198525"/>
    </source>
</evidence>
<protein>
    <recommendedName>
        <fullName evidence="3">Oxidoreductase molybdopterin-binding domain-containing protein</fullName>
    </recommendedName>
</protein>
<dbReference type="STRING" id="376427.SAMN04487954_104248"/>
<sequence length="185" mass="20936">MRRLPMPPDVSLSAWHDCLLRTPIAALLLLIFTSRLAPAATVTESPLAPSQDDAPILTVRHDGQQHRISRAQIESLGLHEVSLIHFEGLEGRFAGVWLDDFLAERGLEDAPRLRFIAHDDYTVFLTPEHREQKRYLLATRLDGDPLTRETFGPTMLLVPEDAEAVTEGSETMTRWIWSIREIHAP</sequence>
<reference evidence="1 2" key="1">
    <citation type="submission" date="2016-10" db="EMBL/GenBank/DDBJ databases">
        <authorList>
            <person name="de Groot N.N."/>
        </authorList>
    </citation>
    <scope>NUCLEOTIDE SEQUENCE [LARGE SCALE GENOMIC DNA]</scope>
    <source>
        <strain evidence="1 2">CGMCC 1.6133</strain>
    </source>
</reference>
<gene>
    <name evidence="1" type="ORF">SAMN04487954_104248</name>
</gene>
<dbReference type="Gene3D" id="3.90.420.10">
    <property type="entry name" value="Oxidoreductase, molybdopterin-binding domain"/>
    <property type="match status" value="1"/>
</dbReference>
<organism evidence="1 2">
    <name type="scientific">Billgrantia gudaonensis</name>
    <dbReference type="NCBI Taxonomy" id="376427"/>
    <lineage>
        <taxon>Bacteria</taxon>
        <taxon>Pseudomonadati</taxon>
        <taxon>Pseudomonadota</taxon>
        <taxon>Gammaproteobacteria</taxon>
        <taxon>Oceanospirillales</taxon>
        <taxon>Halomonadaceae</taxon>
        <taxon>Billgrantia</taxon>
    </lineage>
</organism>
<accession>A0A1G8TAR7</accession>
<evidence type="ECO:0000313" key="1">
    <source>
        <dbReference type="EMBL" id="SDJ38581.1"/>
    </source>
</evidence>
<proteinExistence type="predicted"/>
<dbReference type="AlphaFoldDB" id="A0A1G8TAR7"/>
<dbReference type="Proteomes" id="UP000198525">
    <property type="component" value="Unassembled WGS sequence"/>
</dbReference>
<keyword evidence="2" id="KW-1185">Reference proteome</keyword>
<name>A0A1G8TAR7_9GAMM</name>
<dbReference type="InterPro" id="IPR036374">
    <property type="entry name" value="OxRdtase_Mopterin-bd_sf"/>
</dbReference>
<dbReference type="EMBL" id="FNES01000004">
    <property type="protein sequence ID" value="SDJ38581.1"/>
    <property type="molecule type" value="Genomic_DNA"/>
</dbReference>
<dbReference type="SUPFAM" id="SSF56524">
    <property type="entry name" value="Oxidoreductase molybdopterin-binding domain"/>
    <property type="match status" value="1"/>
</dbReference>
<evidence type="ECO:0008006" key="3">
    <source>
        <dbReference type="Google" id="ProtNLM"/>
    </source>
</evidence>